<feature type="chain" id="PRO_5026756190" evidence="11">
    <location>
        <begin position="21"/>
        <end position="717"/>
    </location>
</feature>
<evidence type="ECO:0000259" key="12">
    <source>
        <dbReference type="Pfam" id="PF00593"/>
    </source>
</evidence>
<feature type="domain" description="TonB-dependent receptor plug" evidence="13">
    <location>
        <begin position="61"/>
        <end position="160"/>
    </location>
</feature>
<evidence type="ECO:0000256" key="7">
    <source>
        <dbReference type="ARBA" id="ARBA00023237"/>
    </source>
</evidence>
<gene>
    <name evidence="14" type="ORF">GV829_13430</name>
</gene>
<evidence type="ECO:0000256" key="11">
    <source>
        <dbReference type="SAM" id="SignalP"/>
    </source>
</evidence>
<keyword evidence="15" id="KW-1185">Reference proteome</keyword>
<evidence type="ECO:0000256" key="3">
    <source>
        <dbReference type="ARBA" id="ARBA00022452"/>
    </source>
</evidence>
<dbReference type="GO" id="GO:0015344">
    <property type="term" value="F:siderophore uptake transmembrane transporter activity"/>
    <property type="evidence" value="ECO:0007669"/>
    <property type="project" value="TreeGrafter"/>
</dbReference>
<keyword evidence="5 9" id="KW-0798">TonB box</keyword>
<comment type="similarity">
    <text evidence="8 9">Belongs to the TonB-dependent receptor family.</text>
</comment>
<dbReference type="KEGG" id="slan:GV829_13430"/>
<comment type="subcellular location">
    <subcellularLocation>
        <location evidence="1 8">Cell outer membrane</location>
        <topology evidence="1 8">Multi-pass membrane protein</topology>
    </subcellularLocation>
</comment>
<dbReference type="Gene3D" id="2.40.170.20">
    <property type="entry name" value="TonB-dependent receptor, beta-barrel domain"/>
    <property type="match status" value="1"/>
</dbReference>
<dbReference type="Proteomes" id="UP000503018">
    <property type="component" value="Chromosome"/>
</dbReference>
<dbReference type="InterPro" id="IPR012910">
    <property type="entry name" value="Plug_dom"/>
</dbReference>
<proteinExistence type="inferred from homology"/>
<evidence type="ECO:0000256" key="10">
    <source>
        <dbReference type="SAM" id="MobiDB-lite"/>
    </source>
</evidence>
<keyword evidence="7 8" id="KW-0998">Cell outer membrane</keyword>
<dbReference type="EMBL" id="CP053015">
    <property type="protein sequence ID" value="QJQ33314.1"/>
    <property type="molecule type" value="Genomic_DNA"/>
</dbReference>
<keyword evidence="4 8" id="KW-0812">Transmembrane</keyword>
<evidence type="ECO:0000256" key="6">
    <source>
        <dbReference type="ARBA" id="ARBA00023136"/>
    </source>
</evidence>
<dbReference type="InterPro" id="IPR037066">
    <property type="entry name" value="Plug_dom_sf"/>
</dbReference>
<evidence type="ECO:0000259" key="13">
    <source>
        <dbReference type="Pfam" id="PF07715"/>
    </source>
</evidence>
<feature type="region of interest" description="Disordered" evidence="10">
    <location>
        <begin position="245"/>
        <end position="269"/>
    </location>
</feature>
<dbReference type="Pfam" id="PF00593">
    <property type="entry name" value="TonB_dep_Rec_b-barrel"/>
    <property type="match status" value="1"/>
</dbReference>
<keyword evidence="2 8" id="KW-0813">Transport</keyword>
<organism evidence="14 15">
    <name type="scientific">Sphingomonas lacunae</name>
    <dbReference type="NCBI Taxonomy" id="2698828"/>
    <lineage>
        <taxon>Bacteria</taxon>
        <taxon>Pseudomonadati</taxon>
        <taxon>Pseudomonadota</taxon>
        <taxon>Alphaproteobacteria</taxon>
        <taxon>Sphingomonadales</taxon>
        <taxon>Sphingomonadaceae</taxon>
        <taxon>Sphingomonas</taxon>
    </lineage>
</organism>
<evidence type="ECO:0000313" key="15">
    <source>
        <dbReference type="Proteomes" id="UP000503018"/>
    </source>
</evidence>
<keyword evidence="11" id="KW-0732">Signal</keyword>
<dbReference type="PANTHER" id="PTHR30069">
    <property type="entry name" value="TONB-DEPENDENT OUTER MEMBRANE RECEPTOR"/>
    <property type="match status" value="1"/>
</dbReference>
<dbReference type="GO" id="GO:0009279">
    <property type="term" value="C:cell outer membrane"/>
    <property type="evidence" value="ECO:0007669"/>
    <property type="project" value="UniProtKB-SubCell"/>
</dbReference>
<evidence type="ECO:0000256" key="9">
    <source>
        <dbReference type="RuleBase" id="RU003357"/>
    </source>
</evidence>
<keyword evidence="14" id="KW-0675">Receptor</keyword>
<dbReference type="InterPro" id="IPR036942">
    <property type="entry name" value="Beta-barrel_TonB_sf"/>
</dbReference>
<dbReference type="Gene3D" id="2.170.130.10">
    <property type="entry name" value="TonB-dependent receptor, plug domain"/>
    <property type="match status" value="1"/>
</dbReference>
<evidence type="ECO:0000256" key="2">
    <source>
        <dbReference type="ARBA" id="ARBA00022448"/>
    </source>
</evidence>
<dbReference type="PANTHER" id="PTHR30069:SF40">
    <property type="entry name" value="TONB-DEPENDENT RECEPTOR NMB0964-RELATED"/>
    <property type="match status" value="1"/>
</dbReference>
<dbReference type="PROSITE" id="PS52016">
    <property type="entry name" value="TONB_DEPENDENT_REC_3"/>
    <property type="match status" value="1"/>
</dbReference>
<sequence length="717" mass="76446">MRLSLLLASTSLSITAPAFAQSVPAQPAVSATATDGDDFHTTNEELVVTAPFARSLDLFGNIGIVQGNELAREMRPQIGDMLARQPGVSATSFSPGSSRPVLRGLQGDRVRIMTDGLGSLDASNTSVDHAVAIDPLTAERVEIVHGPASLLFGSSATGGAVNIFDRRIPRAMPESPLHIDAIANYASASSLRSGGASFDLPIGSRLVWHVDGNYSQSGDMRIGGFQVAPGLRDELLDEAAEELAEGHAEEAEELTEAANRRNRVPNSATESWSAGTGLALITDTGSLGVSIGYLDSRYGVPGRPGAGHHHDHGAPPVAGAAEPDHGEEDVTIGLKQWRADIRGEVELGNGFFERLRIRAGFADYQHIEFEGDEVGTTFLNQGLEGRAELVQADHDGWRGATGVQYFFRDFNAIGAEAFVPQNDTEQFALFTFQEVTLGPVSLEAAGRFEHSQISANASGISRSFNAWSGAVGVSHGFGNNSKVGVNISRTERAPAAEELLSDGPHIATQSYEVGDPDFGLERSVGLEAYAKLRTDAVNLSITAFANWFDNFIYARETGGTIDDLPVFSYAQTDARFVGLEIEAEAPLLHVGGFTLLGNITADMVRARLANGGGNVPRIPPARVRGGVELRGEMLTVAGEVEWTAKQDRIAAYETATEGFTMVNASIDWKPLGPESGVSLILSANNIFDVIGRRHASFTKDFVPLSGRDIRATVRFSF</sequence>
<feature type="region of interest" description="Disordered" evidence="10">
    <location>
        <begin position="302"/>
        <end position="326"/>
    </location>
</feature>
<keyword evidence="6 8" id="KW-0472">Membrane</keyword>
<dbReference type="Pfam" id="PF07715">
    <property type="entry name" value="Plug"/>
    <property type="match status" value="1"/>
</dbReference>
<dbReference type="GO" id="GO:0044718">
    <property type="term" value="P:siderophore transmembrane transport"/>
    <property type="evidence" value="ECO:0007669"/>
    <property type="project" value="TreeGrafter"/>
</dbReference>
<reference evidence="14 15" key="1">
    <citation type="submission" date="2020-01" db="EMBL/GenBank/DDBJ databases">
        <title>Sphingomonas sp. strain CSW-10.</title>
        <authorList>
            <person name="Chen W.-M."/>
        </authorList>
    </citation>
    <scope>NUCLEOTIDE SEQUENCE [LARGE SCALE GENOMIC DNA]</scope>
    <source>
        <strain evidence="14 15">CSW-10</strain>
    </source>
</reference>
<dbReference type="InterPro" id="IPR000531">
    <property type="entry name" value="Beta-barrel_TonB"/>
</dbReference>
<evidence type="ECO:0000256" key="1">
    <source>
        <dbReference type="ARBA" id="ARBA00004571"/>
    </source>
</evidence>
<dbReference type="InterPro" id="IPR039426">
    <property type="entry name" value="TonB-dep_rcpt-like"/>
</dbReference>
<feature type="signal peptide" evidence="11">
    <location>
        <begin position="1"/>
        <end position="20"/>
    </location>
</feature>
<protein>
    <submittedName>
        <fullName evidence="14">TonB-dependent receptor</fullName>
    </submittedName>
</protein>
<name>A0A6M4AW51_9SPHN</name>
<dbReference type="SUPFAM" id="SSF56935">
    <property type="entry name" value="Porins"/>
    <property type="match status" value="1"/>
</dbReference>
<evidence type="ECO:0000256" key="4">
    <source>
        <dbReference type="ARBA" id="ARBA00022692"/>
    </source>
</evidence>
<feature type="domain" description="TonB-dependent receptor-like beta-barrel" evidence="12">
    <location>
        <begin position="335"/>
        <end position="686"/>
    </location>
</feature>
<evidence type="ECO:0000313" key="14">
    <source>
        <dbReference type="EMBL" id="QJQ33314.1"/>
    </source>
</evidence>
<evidence type="ECO:0000256" key="8">
    <source>
        <dbReference type="PROSITE-ProRule" id="PRU01360"/>
    </source>
</evidence>
<keyword evidence="3 8" id="KW-1134">Transmembrane beta strand</keyword>
<accession>A0A6M4AW51</accession>
<evidence type="ECO:0000256" key="5">
    <source>
        <dbReference type="ARBA" id="ARBA00023077"/>
    </source>
</evidence>
<dbReference type="AlphaFoldDB" id="A0A6M4AW51"/>